<keyword evidence="1" id="KW-0812">Transmembrane</keyword>
<keyword evidence="1" id="KW-0472">Membrane</keyword>
<comment type="caution">
    <text evidence="2">The sequence shown here is derived from an EMBL/GenBank/DDBJ whole genome shotgun (WGS) entry which is preliminary data.</text>
</comment>
<reference evidence="2" key="1">
    <citation type="submission" date="2019-02" db="EMBL/GenBank/DDBJ databases">
        <authorList>
            <person name="Pothier F.J."/>
        </authorList>
    </citation>
    <scope>NUCLEOTIDE SEQUENCE</scope>
    <source>
        <strain evidence="2">CI-1B</strain>
    </source>
</reference>
<dbReference type="RefSeq" id="WP_175607173.1">
    <property type="nucleotide sequence ID" value="NZ_CAADFC020000036.1"/>
</dbReference>
<evidence type="ECO:0000256" key="1">
    <source>
        <dbReference type="SAM" id="Phobius"/>
    </source>
</evidence>
<protein>
    <submittedName>
        <fullName evidence="2">Uncharacterized protein</fullName>
    </submittedName>
</protein>
<keyword evidence="3" id="KW-1185">Reference proteome</keyword>
<feature type="transmembrane region" description="Helical" evidence="1">
    <location>
        <begin position="12"/>
        <end position="31"/>
    </location>
</feature>
<dbReference type="EMBL" id="CAADFC020000036">
    <property type="protein sequence ID" value="VIO80374.1"/>
    <property type="molecule type" value="Genomic_DNA"/>
</dbReference>
<sequence>MAELGEWRLLEVFIVGLVGAIAFSELGRLLVRQRRVGKGTDLDALETAVLGMLALMIGFTFAMALSRFDARRDALMNEANAIGTTVLRARLLPSPYSQEVLGLLRE</sequence>
<gene>
    <name evidence="2" type="ORF">CI1B_84050</name>
</gene>
<feature type="transmembrane region" description="Helical" evidence="1">
    <location>
        <begin position="43"/>
        <end position="65"/>
    </location>
</feature>
<accession>A0A508U0V9</accession>
<dbReference type="AlphaFoldDB" id="A0A508U0V9"/>
<evidence type="ECO:0000313" key="3">
    <source>
        <dbReference type="Proteomes" id="UP000328092"/>
    </source>
</evidence>
<name>A0A508U0V9_9BRAD</name>
<dbReference type="Proteomes" id="UP000328092">
    <property type="component" value="Unassembled WGS sequence"/>
</dbReference>
<keyword evidence="1" id="KW-1133">Transmembrane helix</keyword>
<evidence type="ECO:0000313" key="2">
    <source>
        <dbReference type="EMBL" id="VIO80374.1"/>
    </source>
</evidence>
<organism evidence="2 3">
    <name type="scientific">Bradyrhizobium ivorense</name>
    <dbReference type="NCBI Taxonomy" id="2511166"/>
    <lineage>
        <taxon>Bacteria</taxon>
        <taxon>Pseudomonadati</taxon>
        <taxon>Pseudomonadota</taxon>
        <taxon>Alphaproteobacteria</taxon>
        <taxon>Hyphomicrobiales</taxon>
        <taxon>Nitrobacteraceae</taxon>
        <taxon>Bradyrhizobium</taxon>
    </lineage>
</organism>
<proteinExistence type="predicted"/>